<dbReference type="SMART" id="SM00052">
    <property type="entry name" value="EAL"/>
    <property type="match status" value="1"/>
</dbReference>
<dbReference type="PROSITE" id="PS50112">
    <property type="entry name" value="PAS"/>
    <property type="match status" value="1"/>
</dbReference>
<dbReference type="PROSITE" id="PS50883">
    <property type="entry name" value="EAL"/>
    <property type="match status" value="1"/>
</dbReference>
<dbReference type="InterPro" id="IPR000014">
    <property type="entry name" value="PAS"/>
</dbReference>
<evidence type="ECO:0000259" key="2">
    <source>
        <dbReference type="PROSITE" id="PS50113"/>
    </source>
</evidence>
<dbReference type="EMBL" id="JAUHTQ010000008">
    <property type="protein sequence ID" value="MDN4494330.1"/>
    <property type="molecule type" value="Genomic_DNA"/>
</dbReference>
<dbReference type="PROSITE" id="PS50887">
    <property type="entry name" value="GGDEF"/>
    <property type="match status" value="1"/>
</dbReference>
<dbReference type="RefSeq" id="WP_301138628.1">
    <property type="nucleotide sequence ID" value="NZ_JAUHTQ010000008.1"/>
</dbReference>
<dbReference type="InterPro" id="IPR052155">
    <property type="entry name" value="Biofilm_reg_signaling"/>
</dbReference>
<feature type="domain" description="PAS" evidence="1">
    <location>
        <begin position="203"/>
        <end position="241"/>
    </location>
</feature>
<accession>A0ABT8GSD6</accession>
<dbReference type="Gene3D" id="3.30.450.40">
    <property type="match status" value="1"/>
</dbReference>
<dbReference type="Proteomes" id="UP001172743">
    <property type="component" value="Unassembled WGS sequence"/>
</dbReference>
<dbReference type="SMART" id="SM00267">
    <property type="entry name" value="GGDEF"/>
    <property type="match status" value="1"/>
</dbReference>
<dbReference type="Gene3D" id="3.30.450.20">
    <property type="entry name" value="PAS domain"/>
    <property type="match status" value="1"/>
</dbReference>
<dbReference type="InterPro" id="IPR035965">
    <property type="entry name" value="PAS-like_dom_sf"/>
</dbReference>
<dbReference type="InterPro" id="IPR000160">
    <property type="entry name" value="GGDEF_dom"/>
</dbReference>
<dbReference type="InterPro" id="IPR029787">
    <property type="entry name" value="Nucleotide_cyclase"/>
</dbReference>
<keyword evidence="6" id="KW-1185">Reference proteome</keyword>
<dbReference type="Pfam" id="PF08448">
    <property type="entry name" value="PAS_4"/>
    <property type="match status" value="1"/>
</dbReference>
<dbReference type="Pfam" id="PF00563">
    <property type="entry name" value="EAL"/>
    <property type="match status" value="1"/>
</dbReference>
<evidence type="ECO:0000259" key="4">
    <source>
        <dbReference type="PROSITE" id="PS50887"/>
    </source>
</evidence>
<dbReference type="PANTHER" id="PTHR44757">
    <property type="entry name" value="DIGUANYLATE CYCLASE DGCP"/>
    <property type="match status" value="1"/>
</dbReference>
<proteinExistence type="predicted"/>
<dbReference type="InterPro" id="IPR035919">
    <property type="entry name" value="EAL_sf"/>
</dbReference>
<organism evidence="5 6">
    <name type="scientific">Ureibacillus aquaedulcis</name>
    <dbReference type="NCBI Taxonomy" id="3058421"/>
    <lineage>
        <taxon>Bacteria</taxon>
        <taxon>Bacillati</taxon>
        <taxon>Bacillota</taxon>
        <taxon>Bacilli</taxon>
        <taxon>Bacillales</taxon>
        <taxon>Caryophanaceae</taxon>
        <taxon>Ureibacillus</taxon>
    </lineage>
</organism>
<dbReference type="InterPro" id="IPR000700">
    <property type="entry name" value="PAS-assoc_C"/>
</dbReference>
<evidence type="ECO:0000259" key="1">
    <source>
        <dbReference type="PROSITE" id="PS50112"/>
    </source>
</evidence>
<dbReference type="Gene3D" id="3.30.70.270">
    <property type="match status" value="1"/>
</dbReference>
<feature type="domain" description="PAC" evidence="2">
    <location>
        <begin position="259"/>
        <end position="312"/>
    </location>
</feature>
<dbReference type="CDD" id="cd01949">
    <property type="entry name" value="GGDEF"/>
    <property type="match status" value="1"/>
</dbReference>
<dbReference type="SUPFAM" id="SSF55785">
    <property type="entry name" value="PYP-like sensor domain (PAS domain)"/>
    <property type="match status" value="1"/>
</dbReference>
<dbReference type="Pfam" id="PF00990">
    <property type="entry name" value="GGDEF"/>
    <property type="match status" value="1"/>
</dbReference>
<evidence type="ECO:0000313" key="5">
    <source>
        <dbReference type="EMBL" id="MDN4494330.1"/>
    </source>
</evidence>
<dbReference type="InterPro" id="IPR013656">
    <property type="entry name" value="PAS_4"/>
</dbReference>
<name>A0ABT8GSD6_9BACL</name>
<dbReference type="InterPro" id="IPR043128">
    <property type="entry name" value="Rev_trsase/Diguanyl_cyclase"/>
</dbReference>
<dbReference type="PROSITE" id="PS50113">
    <property type="entry name" value="PAC"/>
    <property type="match status" value="1"/>
</dbReference>
<dbReference type="InterPro" id="IPR029016">
    <property type="entry name" value="GAF-like_dom_sf"/>
</dbReference>
<evidence type="ECO:0000259" key="3">
    <source>
        <dbReference type="PROSITE" id="PS50883"/>
    </source>
</evidence>
<dbReference type="Gene3D" id="3.20.20.450">
    <property type="entry name" value="EAL domain"/>
    <property type="match status" value="1"/>
</dbReference>
<feature type="domain" description="GGDEF" evidence="4">
    <location>
        <begin position="344"/>
        <end position="477"/>
    </location>
</feature>
<comment type="caution">
    <text evidence="5">The sequence shown here is derived from an EMBL/GenBank/DDBJ whole genome shotgun (WGS) entry which is preliminary data.</text>
</comment>
<evidence type="ECO:0000313" key="6">
    <source>
        <dbReference type="Proteomes" id="UP001172743"/>
    </source>
</evidence>
<dbReference type="SUPFAM" id="SSF141868">
    <property type="entry name" value="EAL domain-like"/>
    <property type="match status" value="1"/>
</dbReference>
<dbReference type="CDD" id="cd01948">
    <property type="entry name" value="EAL"/>
    <property type="match status" value="1"/>
</dbReference>
<dbReference type="NCBIfam" id="TIGR00229">
    <property type="entry name" value="sensory_box"/>
    <property type="match status" value="1"/>
</dbReference>
<reference evidence="5" key="1">
    <citation type="submission" date="2023-07" db="EMBL/GenBank/DDBJ databases">
        <title>Ureibacillus sp. isolated from freshwater well.</title>
        <authorList>
            <person name="Kirdat K."/>
            <person name="Bhatt A."/>
            <person name="Teware R."/>
            <person name="Bhavsar Y."/>
            <person name="Yadav A."/>
        </authorList>
    </citation>
    <scope>NUCLEOTIDE SEQUENCE</scope>
    <source>
        <strain evidence="5">BA0131</strain>
    </source>
</reference>
<dbReference type="InterPro" id="IPR001633">
    <property type="entry name" value="EAL_dom"/>
</dbReference>
<dbReference type="PANTHER" id="PTHR44757:SF2">
    <property type="entry name" value="BIOFILM ARCHITECTURE MAINTENANCE PROTEIN MBAA"/>
    <property type="match status" value="1"/>
</dbReference>
<dbReference type="SUPFAM" id="SSF55073">
    <property type="entry name" value="Nucleotide cyclase"/>
    <property type="match status" value="1"/>
</dbReference>
<gene>
    <name evidence="5" type="ORF">QYB95_12320</name>
</gene>
<feature type="domain" description="EAL" evidence="3">
    <location>
        <begin position="486"/>
        <end position="739"/>
    </location>
</feature>
<sequence length="741" mass="84471">MNLPKIDFSQNIIESQKHCERIGMDPDKFPATRYCSDADLQKKLLEFAKLFDVLDFFADQLFQMVQGIPFLLIVTDEEGTLLDIKGDDKLNQNFEKLGARIGIECTEEDYGTNSISLALTSNQPTQVVGMQHYKTFFHGIACYTVPLTFESDGKRKGTMTIITLLEFQSPLLLTMLYSVVNAIEREIQLKDSNTRLNILNQVVIESSKNGIVEIDKTGTITAINEIGQSYTGWERNSVIDEESYFGAYLKQVLQGKDFSNIEIKFLDRKTGNQVIALFDGIPLYNPNGELTGAFAQLKDITERHKTKEQIRYLAYHDELTGLPNRRSFNGTLEEKLGLVKENGGTLSIFLLDLDRFKFINDTLGHEKGDWLLTEVTKRLHDSLPDNAELYRMGGDEFTIILTDYTDLREVTSFAEKILELFKRSFVIDEYEFHISTSIGIAIHQDCNPEAGSLFRRADTAMYRAKEKGKNNYVLYDSEIGHRYFEKLTFEQDLRHAIQLNHLELYYQPQVSLCSQMIIGLEALVRWNHPKLGLILPGDIIPLAEEMGMATLLGDFVLQQACQQLSSWKARGLPLVKIAVNLSPQDFLSHSIVEKVHQALTQSNIEPHYLEIEITESMAMDVKHAISVMEELNQLGVQIAMDDFGKGYSSLNYLKNFPIHRLKIDRSFIHELMVDQNDAKIINAIIHLAHILNLEVIAEGVETKEQAAFLYDLKCNEAQGYYFGKPMPLYDIEELLFGNKRI</sequence>
<dbReference type="CDD" id="cd00130">
    <property type="entry name" value="PAS"/>
    <property type="match status" value="1"/>
</dbReference>
<protein>
    <submittedName>
        <fullName evidence="5">EAL domain-containing protein</fullName>
    </submittedName>
</protein>
<dbReference type="NCBIfam" id="TIGR00254">
    <property type="entry name" value="GGDEF"/>
    <property type="match status" value="1"/>
</dbReference>